<reference evidence="3" key="1">
    <citation type="journal article" date="2023" name="Mol. Phylogenet. Evol.">
        <title>Genome-scale phylogeny and comparative genomics of the fungal order Sordariales.</title>
        <authorList>
            <person name="Hensen N."/>
            <person name="Bonometti L."/>
            <person name="Westerberg I."/>
            <person name="Brannstrom I.O."/>
            <person name="Guillou S."/>
            <person name="Cros-Aarteil S."/>
            <person name="Calhoun S."/>
            <person name="Haridas S."/>
            <person name="Kuo A."/>
            <person name="Mondo S."/>
            <person name="Pangilinan J."/>
            <person name="Riley R."/>
            <person name="LaButti K."/>
            <person name="Andreopoulos B."/>
            <person name="Lipzen A."/>
            <person name="Chen C."/>
            <person name="Yan M."/>
            <person name="Daum C."/>
            <person name="Ng V."/>
            <person name="Clum A."/>
            <person name="Steindorff A."/>
            <person name="Ohm R.A."/>
            <person name="Martin F."/>
            <person name="Silar P."/>
            <person name="Natvig D.O."/>
            <person name="Lalanne C."/>
            <person name="Gautier V."/>
            <person name="Ament-Velasquez S.L."/>
            <person name="Kruys A."/>
            <person name="Hutchinson M.I."/>
            <person name="Powell A.J."/>
            <person name="Barry K."/>
            <person name="Miller A.N."/>
            <person name="Grigoriev I.V."/>
            <person name="Debuchy R."/>
            <person name="Gladieux P."/>
            <person name="Hiltunen Thoren M."/>
            <person name="Johannesson H."/>
        </authorList>
    </citation>
    <scope>NUCLEOTIDE SEQUENCE</scope>
    <source>
        <strain evidence="3">PSN309</strain>
    </source>
</reference>
<reference evidence="3" key="2">
    <citation type="submission" date="2023-05" db="EMBL/GenBank/DDBJ databases">
        <authorList>
            <consortium name="Lawrence Berkeley National Laboratory"/>
            <person name="Steindorff A."/>
            <person name="Hensen N."/>
            <person name="Bonometti L."/>
            <person name="Westerberg I."/>
            <person name="Brannstrom I.O."/>
            <person name="Guillou S."/>
            <person name="Cros-Aarteil S."/>
            <person name="Calhoun S."/>
            <person name="Haridas S."/>
            <person name="Kuo A."/>
            <person name="Mondo S."/>
            <person name="Pangilinan J."/>
            <person name="Riley R."/>
            <person name="Labutti K."/>
            <person name="Andreopoulos B."/>
            <person name="Lipzen A."/>
            <person name="Chen C."/>
            <person name="Yanf M."/>
            <person name="Daum C."/>
            <person name="Ng V."/>
            <person name="Clum A."/>
            <person name="Ohm R."/>
            <person name="Martin F."/>
            <person name="Silar P."/>
            <person name="Natvig D."/>
            <person name="Lalanne C."/>
            <person name="Gautier V."/>
            <person name="Ament-Velasquez S.L."/>
            <person name="Kruys A."/>
            <person name="Hutchinson M.I."/>
            <person name="Powell A.J."/>
            <person name="Barry K."/>
            <person name="Miller A.N."/>
            <person name="Grigoriev I.V."/>
            <person name="Debuchy R."/>
            <person name="Gladieux P."/>
            <person name="Thoren M.H."/>
            <person name="Johannesson H."/>
        </authorList>
    </citation>
    <scope>NUCLEOTIDE SEQUENCE</scope>
    <source>
        <strain evidence="3">PSN309</strain>
    </source>
</reference>
<evidence type="ECO:0000313" key="3">
    <source>
        <dbReference type="EMBL" id="KAK4191236.1"/>
    </source>
</evidence>
<dbReference type="Pfam" id="PF00533">
    <property type="entry name" value="BRCT"/>
    <property type="match status" value="1"/>
</dbReference>
<feature type="region of interest" description="Disordered" evidence="1">
    <location>
        <begin position="20"/>
        <end position="40"/>
    </location>
</feature>
<name>A0AAN6X0X5_9PEZI</name>
<dbReference type="SMART" id="SM00292">
    <property type="entry name" value="BRCT"/>
    <property type="match status" value="1"/>
</dbReference>
<evidence type="ECO:0000313" key="4">
    <source>
        <dbReference type="Proteomes" id="UP001302126"/>
    </source>
</evidence>
<dbReference type="AlphaFoldDB" id="A0AAN6X0X5"/>
<dbReference type="InterPro" id="IPR036420">
    <property type="entry name" value="BRCT_dom_sf"/>
</dbReference>
<feature type="region of interest" description="Disordered" evidence="1">
    <location>
        <begin position="223"/>
        <end position="245"/>
    </location>
</feature>
<dbReference type="Proteomes" id="UP001302126">
    <property type="component" value="Unassembled WGS sequence"/>
</dbReference>
<evidence type="ECO:0000259" key="2">
    <source>
        <dbReference type="PROSITE" id="PS50172"/>
    </source>
</evidence>
<organism evidence="3 4">
    <name type="scientific">Podospora australis</name>
    <dbReference type="NCBI Taxonomy" id="1536484"/>
    <lineage>
        <taxon>Eukaryota</taxon>
        <taxon>Fungi</taxon>
        <taxon>Dikarya</taxon>
        <taxon>Ascomycota</taxon>
        <taxon>Pezizomycotina</taxon>
        <taxon>Sordariomycetes</taxon>
        <taxon>Sordariomycetidae</taxon>
        <taxon>Sordariales</taxon>
        <taxon>Podosporaceae</taxon>
        <taxon>Podospora</taxon>
    </lineage>
</organism>
<comment type="caution">
    <text evidence="3">The sequence shown here is derived from an EMBL/GenBank/DDBJ whole genome shotgun (WGS) entry which is preliminary data.</text>
</comment>
<dbReference type="SUPFAM" id="SSF52113">
    <property type="entry name" value="BRCT domain"/>
    <property type="match status" value="1"/>
</dbReference>
<sequence length="451" mass="50595">MPLKNIPLADANLSRVFDPWNSASTGHQRSESRGPHGWREARNIKMNSQFQTKGNGKRISDMKLLLQQQPSRSKTSVADMLRNPGTMLKRNKKEEPIRLSWDGKTPLSYSLLDDDEEPFSLPLDGHVMTAEEQAAWTEITSTREEADQSKTEQPLSSPINQVKFWRDMNDEEKVDLIRGAKDTPWDYIGDDIDDDEDTNTTYVDNTHEEERKNIDTRTPYFHSTAHEEGKSNTRAPYFHSNTHEEERKTIDTRTLFFRTNPHEVEEGEEGEDGLTAEEHLTFARLAEDEAREKQKEADGKNRKIFDGLVIYINGSTFPLVGDHQLKQLLAENGANISLHLGRRKVTHVILGKPNAGPSLGGAGGGLAAGKLQREITKVRGKGIKYVGVEWALESLKAGKRLPEARFANLKVAARGQGGLLGAFSKADGRVQPREKQPSEEEDLAFPSTPYS</sequence>
<dbReference type="PROSITE" id="PS50172">
    <property type="entry name" value="BRCT"/>
    <property type="match status" value="1"/>
</dbReference>
<evidence type="ECO:0000256" key="1">
    <source>
        <dbReference type="SAM" id="MobiDB-lite"/>
    </source>
</evidence>
<dbReference type="Gene3D" id="3.40.50.10190">
    <property type="entry name" value="BRCT domain"/>
    <property type="match status" value="1"/>
</dbReference>
<dbReference type="InterPro" id="IPR001357">
    <property type="entry name" value="BRCT_dom"/>
</dbReference>
<feature type="domain" description="BRCT" evidence="2">
    <location>
        <begin position="300"/>
        <end position="408"/>
    </location>
</feature>
<keyword evidence="4" id="KW-1185">Reference proteome</keyword>
<protein>
    <recommendedName>
        <fullName evidence="2">BRCT domain-containing protein</fullName>
    </recommendedName>
</protein>
<feature type="compositionally biased region" description="Basic and acidic residues" evidence="1">
    <location>
        <begin position="28"/>
        <end position="40"/>
    </location>
</feature>
<gene>
    <name evidence="3" type="ORF">QBC35DRAFT_25285</name>
</gene>
<feature type="compositionally biased region" description="Basic and acidic residues" evidence="1">
    <location>
        <begin position="426"/>
        <end position="438"/>
    </location>
</feature>
<accession>A0AAN6X0X5</accession>
<proteinExistence type="predicted"/>
<dbReference type="EMBL" id="MU864360">
    <property type="protein sequence ID" value="KAK4191236.1"/>
    <property type="molecule type" value="Genomic_DNA"/>
</dbReference>
<feature type="region of interest" description="Disordered" evidence="1">
    <location>
        <begin position="423"/>
        <end position="451"/>
    </location>
</feature>